<dbReference type="EMBL" id="BARU01011245">
    <property type="protein sequence ID" value="GAH42949.1"/>
    <property type="molecule type" value="Genomic_DNA"/>
</dbReference>
<reference evidence="2" key="1">
    <citation type="journal article" date="2014" name="Front. Microbiol.">
        <title>High frequency of phylogenetically diverse reductive dehalogenase-homologous genes in deep subseafloor sedimentary metagenomes.</title>
        <authorList>
            <person name="Kawai M."/>
            <person name="Futagami T."/>
            <person name="Toyoda A."/>
            <person name="Takaki Y."/>
            <person name="Nishi S."/>
            <person name="Hori S."/>
            <person name="Arai W."/>
            <person name="Tsubouchi T."/>
            <person name="Morono Y."/>
            <person name="Uchiyama I."/>
            <person name="Ito T."/>
            <person name="Fujiyama A."/>
            <person name="Inagaki F."/>
            <person name="Takami H."/>
        </authorList>
    </citation>
    <scope>NUCLEOTIDE SEQUENCE</scope>
    <source>
        <strain evidence="2">Expedition CK06-06</strain>
    </source>
</reference>
<comment type="caution">
    <text evidence="2">The sequence shown here is derived from an EMBL/GenBank/DDBJ whole genome shotgun (WGS) entry which is preliminary data.</text>
</comment>
<accession>X1GMW9</accession>
<sequence length="41" mass="4613">MDLEEIAHVGAEKTEIQKPRLAIQPNHQKSTCPGYEYSGKD</sequence>
<dbReference type="AlphaFoldDB" id="X1GMW9"/>
<feature type="region of interest" description="Disordered" evidence="1">
    <location>
        <begin position="1"/>
        <end position="41"/>
    </location>
</feature>
<name>X1GMW9_9ZZZZ</name>
<organism evidence="2">
    <name type="scientific">marine sediment metagenome</name>
    <dbReference type="NCBI Taxonomy" id="412755"/>
    <lineage>
        <taxon>unclassified sequences</taxon>
        <taxon>metagenomes</taxon>
        <taxon>ecological metagenomes</taxon>
    </lineage>
</organism>
<protein>
    <submittedName>
        <fullName evidence="2">Uncharacterized protein</fullName>
    </submittedName>
</protein>
<feature type="compositionally biased region" description="Basic and acidic residues" evidence="1">
    <location>
        <begin position="1"/>
        <end position="18"/>
    </location>
</feature>
<evidence type="ECO:0000313" key="2">
    <source>
        <dbReference type="EMBL" id="GAH42949.1"/>
    </source>
</evidence>
<gene>
    <name evidence="2" type="ORF">S03H2_21178</name>
</gene>
<evidence type="ECO:0000256" key="1">
    <source>
        <dbReference type="SAM" id="MobiDB-lite"/>
    </source>
</evidence>
<proteinExistence type="predicted"/>